<evidence type="ECO:0000313" key="2">
    <source>
        <dbReference type="EMBL" id="GAA4160648.1"/>
    </source>
</evidence>
<reference evidence="2" key="1">
    <citation type="journal article" date="2014" name="Int. J. Syst. Evol. Microbiol.">
        <title>Complete genome of a new Firmicutes species belonging to the dominant human colonic microbiota ('Ruminococcus bicirculans') reveals two chromosomes and a selective capacity to utilize plant glucans.</title>
        <authorList>
            <consortium name="NISC Comparative Sequencing Program"/>
            <person name="Wegmann U."/>
            <person name="Louis P."/>
            <person name="Goesmann A."/>
            <person name="Henrissat B."/>
            <person name="Duncan S.H."/>
            <person name="Flint H.J."/>
        </authorList>
    </citation>
    <scope>NUCLEOTIDE SEQUENCE</scope>
    <source>
        <strain evidence="2">JCM 17590</strain>
    </source>
</reference>
<gene>
    <name evidence="2" type="ORF">GCM10022286_16990</name>
</gene>
<protein>
    <recommendedName>
        <fullName evidence="4">Secreted protein</fullName>
    </recommendedName>
</protein>
<keyword evidence="3" id="KW-1185">Reference proteome</keyword>
<dbReference type="EMBL" id="BAABBV010000001">
    <property type="protein sequence ID" value="GAA4160648.1"/>
    <property type="molecule type" value="Genomic_DNA"/>
</dbReference>
<feature type="signal peptide" evidence="1">
    <location>
        <begin position="1"/>
        <end position="22"/>
    </location>
</feature>
<evidence type="ECO:0008006" key="4">
    <source>
        <dbReference type="Google" id="ProtNLM"/>
    </source>
</evidence>
<name>A0ABP7ZJU0_9MICO</name>
<comment type="caution">
    <text evidence="2">The sequence shown here is derived from an EMBL/GenBank/DDBJ whole genome shotgun (WGS) entry which is preliminary data.</text>
</comment>
<dbReference type="RefSeq" id="WP_344791329.1">
    <property type="nucleotide sequence ID" value="NZ_BAABBV010000001.1"/>
</dbReference>
<dbReference type="Proteomes" id="UP001415169">
    <property type="component" value="Unassembled WGS sequence"/>
</dbReference>
<proteinExistence type="predicted"/>
<evidence type="ECO:0000313" key="3">
    <source>
        <dbReference type="Proteomes" id="UP001415169"/>
    </source>
</evidence>
<feature type="chain" id="PRO_5045117192" description="Secreted protein" evidence="1">
    <location>
        <begin position="23"/>
        <end position="192"/>
    </location>
</feature>
<reference evidence="2" key="2">
    <citation type="submission" date="2023-12" db="EMBL/GenBank/DDBJ databases">
        <authorList>
            <person name="Sun Q."/>
            <person name="Inoue M."/>
        </authorList>
    </citation>
    <scope>NUCLEOTIDE SEQUENCE</scope>
    <source>
        <strain evidence="2">JCM 17590</strain>
    </source>
</reference>
<organism evidence="2 3">
    <name type="scientific">Gryllotalpicola daejeonensis</name>
    <dbReference type="NCBI Taxonomy" id="993087"/>
    <lineage>
        <taxon>Bacteria</taxon>
        <taxon>Bacillati</taxon>
        <taxon>Actinomycetota</taxon>
        <taxon>Actinomycetes</taxon>
        <taxon>Micrococcales</taxon>
        <taxon>Microbacteriaceae</taxon>
        <taxon>Gryllotalpicola</taxon>
    </lineage>
</organism>
<keyword evidence="1" id="KW-0732">Signal</keyword>
<sequence length="192" mass="19267">MALIASGLFAVAATSAPTAAQAAAGNPGTPAAPTTVYTENFQNTPNNNPVLLSSYTGATGQTYTADAGWLANCNGQVISYSTTALGNCSAADDLSHVRQLVWALGAASGTQTTNKAVTAYTENNPGANAVEFQTATNIALPTSTGRYLTFSVDTAAQNCSVSAPQYQFAFLDSAGTATNVGGSSTPARPAAA</sequence>
<accession>A0ABP7ZJU0</accession>
<evidence type="ECO:0000256" key="1">
    <source>
        <dbReference type="SAM" id="SignalP"/>
    </source>
</evidence>